<organism evidence="15 16">
    <name type="scientific">Aestuariispira insulae</name>
    <dbReference type="NCBI Taxonomy" id="1461337"/>
    <lineage>
        <taxon>Bacteria</taxon>
        <taxon>Pseudomonadati</taxon>
        <taxon>Pseudomonadota</taxon>
        <taxon>Alphaproteobacteria</taxon>
        <taxon>Rhodospirillales</taxon>
        <taxon>Kiloniellaceae</taxon>
        <taxon>Aestuariispira</taxon>
    </lineage>
</organism>
<dbReference type="SUPFAM" id="SSF51735">
    <property type="entry name" value="NAD(P)-binding Rossmann-fold domains"/>
    <property type="match status" value="1"/>
</dbReference>
<dbReference type="GO" id="GO:1902600">
    <property type="term" value="P:proton transmembrane transport"/>
    <property type="evidence" value="ECO:0007669"/>
    <property type="project" value="InterPro"/>
</dbReference>
<keyword evidence="16" id="KW-1185">Reference proteome</keyword>
<comment type="caution">
    <text evidence="15">The sequence shown here is derived from an EMBL/GenBank/DDBJ whole genome shotgun (WGS) entry which is preliminary data.</text>
</comment>
<keyword evidence="3" id="KW-0813">Transport</keyword>
<feature type="transmembrane region" description="Helical" evidence="13">
    <location>
        <begin position="218"/>
        <end position="236"/>
    </location>
</feature>
<evidence type="ECO:0000256" key="1">
    <source>
        <dbReference type="ARBA" id="ARBA00004429"/>
    </source>
</evidence>
<evidence type="ECO:0000313" key="15">
    <source>
        <dbReference type="EMBL" id="RED51550.1"/>
    </source>
</evidence>
<evidence type="ECO:0000256" key="9">
    <source>
        <dbReference type="ARBA" id="ARBA00022958"/>
    </source>
</evidence>
<feature type="transmembrane region" description="Helical" evidence="13">
    <location>
        <begin position="183"/>
        <end position="206"/>
    </location>
</feature>
<evidence type="ECO:0000256" key="7">
    <source>
        <dbReference type="ARBA" id="ARBA00022538"/>
    </source>
</evidence>
<sequence length="604" mass="64996">MEHGGLLVNAVIYLAAAVIAVPLSKRIGLGSILGYLLAGVIIGPWGLGLITDVEDILHFSEFGVVLMLFLIGLELNPSKLWSMRKPILALGGGQVLLSALALAGAVSLLGHGLSAAIVAGMGLALSSTAVALQTLEEKKLMGTLAGRSAFPVLLFQDIAVIPMLAIVPLLAVGAVETESPAGAGWIGALEILGVFAGIIIGGRYLLRPIFRYIANTRMREIFTAFALLLVIGIALLMQMVDLSMALGTFLAGVLLADSEYRHELEINIEPFKGLLLGLFFISVGMSVDLSVLLASPLLVLGMVLGLVAIKFLILLGIGRFAKMDGADRTVFSFVLSQGGEFGFVLFAMAESAGIFSPEAKALFVVTVALSMLTTPLLMLFNDRVLQGRFHCANEPASDVEDEGYDVIIAGYGRFGQIVGRLLHSLKIPFTVLESDPNQIELLRKFGRKAFYGDASRLDLLETAGAGHAKLLVLAIDDHESLLETARLAKEHFPNLRILARARNRTVAVELIQLGVDKVSRETFGSALEMGEKTLLELGFSEEKAKRAAEIFRAHDKRNVTKLASLEMEEDEVYSYAAQARAELEQLMQFDEDEAVQPNGKQPEI</sequence>
<feature type="transmembrane region" description="Helical" evidence="13">
    <location>
        <begin position="56"/>
        <end position="75"/>
    </location>
</feature>
<dbReference type="EMBL" id="QRDW01000003">
    <property type="protein sequence ID" value="RED51550.1"/>
    <property type="molecule type" value="Genomic_DNA"/>
</dbReference>
<dbReference type="OrthoDB" id="9781411at2"/>
<dbReference type="NCBIfam" id="NF002924">
    <property type="entry name" value="PRK03562.1"/>
    <property type="match status" value="1"/>
</dbReference>
<feature type="transmembrane region" description="Helical" evidence="13">
    <location>
        <begin position="152"/>
        <end position="171"/>
    </location>
</feature>
<dbReference type="PANTHER" id="PTHR46157:SF4">
    <property type="entry name" value="K(+) EFFLUX ANTIPORTER 3, CHLOROPLASTIC"/>
    <property type="match status" value="1"/>
</dbReference>
<dbReference type="FunFam" id="1.20.1530.20:FF:000001">
    <property type="entry name" value="Glutathione-regulated potassium-efflux system protein KefB"/>
    <property type="match status" value="1"/>
</dbReference>
<keyword evidence="6" id="KW-0997">Cell inner membrane</keyword>
<dbReference type="Proteomes" id="UP000256845">
    <property type="component" value="Unassembled WGS sequence"/>
</dbReference>
<evidence type="ECO:0000256" key="3">
    <source>
        <dbReference type="ARBA" id="ARBA00022448"/>
    </source>
</evidence>
<evidence type="ECO:0000256" key="13">
    <source>
        <dbReference type="SAM" id="Phobius"/>
    </source>
</evidence>
<feature type="transmembrane region" description="Helical" evidence="13">
    <location>
        <begin position="6"/>
        <end position="23"/>
    </location>
</feature>
<dbReference type="FunFam" id="3.40.50.720:FF:000036">
    <property type="entry name" value="Glutathione-regulated potassium-efflux system protein KefB"/>
    <property type="match status" value="1"/>
</dbReference>
<comment type="similarity">
    <text evidence="2">Belongs to the monovalent cation:proton antiporter 2 (CPA2) transporter (TC 2.A.37) family.</text>
</comment>
<keyword evidence="8 13" id="KW-0812">Transmembrane</keyword>
<dbReference type="RefSeq" id="WP_115936426.1">
    <property type="nucleotide sequence ID" value="NZ_QRDW01000003.1"/>
</dbReference>
<dbReference type="Gene3D" id="3.40.50.720">
    <property type="entry name" value="NAD(P)-binding Rossmann-like Domain"/>
    <property type="match status" value="1"/>
</dbReference>
<protein>
    <submittedName>
        <fullName evidence="15">Kef-type potassium/proton antiporter (CPA2 family)</fullName>
    </submittedName>
</protein>
<keyword evidence="11" id="KW-0406">Ion transport</keyword>
<dbReference type="InterPro" id="IPR003148">
    <property type="entry name" value="RCK_N"/>
</dbReference>
<evidence type="ECO:0000313" key="16">
    <source>
        <dbReference type="Proteomes" id="UP000256845"/>
    </source>
</evidence>
<reference evidence="15 16" key="1">
    <citation type="submission" date="2018-07" db="EMBL/GenBank/DDBJ databases">
        <title>Genomic Encyclopedia of Type Strains, Phase III (KMG-III): the genomes of soil and plant-associated and newly described type strains.</title>
        <authorList>
            <person name="Whitman W."/>
        </authorList>
    </citation>
    <scope>NUCLEOTIDE SEQUENCE [LARGE SCALE GENOMIC DNA]</scope>
    <source>
        <strain evidence="15 16">CECT 8488</strain>
    </source>
</reference>
<keyword evidence="7" id="KW-0633">Potassium transport</keyword>
<evidence type="ECO:0000256" key="8">
    <source>
        <dbReference type="ARBA" id="ARBA00022692"/>
    </source>
</evidence>
<dbReference type="InterPro" id="IPR036291">
    <property type="entry name" value="NAD(P)-bd_dom_sf"/>
</dbReference>
<dbReference type="NCBIfam" id="TIGR00932">
    <property type="entry name" value="2a37"/>
    <property type="match status" value="1"/>
</dbReference>
<dbReference type="PANTHER" id="PTHR46157">
    <property type="entry name" value="K(+) EFFLUX ANTIPORTER 3, CHLOROPLASTIC"/>
    <property type="match status" value="1"/>
</dbReference>
<evidence type="ECO:0000256" key="12">
    <source>
        <dbReference type="ARBA" id="ARBA00023136"/>
    </source>
</evidence>
<comment type="subcellular location">
    <subcellularLocation>
        <location evidence="1">Cell inner membrane</location>
        <topology evidence="1">Multi-pass membrane protein</topology>
    </subcellularLocation>
</comment>
<feature type="transmembrane region" description="Helical" evidence="13">
    <location>
        <begin position="87"/>
        <end position="106"/>
    </location>
</feature>
<dbReference type="Pfam" id="PF00999">
    <property type="entry name" value="Na_H_Exchanger"/>
    <property type="match status" value="1"/>
</dbReference>
<evidence type="ECO:0000256" key="4">
    <source>
        <dbReference type="ARBA" id="ARBA00022449"/>
    </source>
</evidence>
<dbReference type="GO" id="GO:0006813">
    <property type="term" value="P:potassium ion transport"/>
    <property type="evidence" value="ECO:0007669"/>
    <property type="project" value="UniProtKB-KW"/>
</dbReference>
<feature type="transmembrane region" description="Helical" evidence="13">
    <location>
        <begin position="361"/>
        <end position="380"/>
    </location>
</feature>
<dbReference type="InterPro" id="IPR038770">
    <property type="entry name" value="Na+/solute_symporter_sf"/>
</dbReference>
<keyword evidence="4" id="KW-0050">Antiport</keyword>
<dbReference type="InterPro" id="IPR006153">
    <property type="entry name" value="Cation/H_exchanger_TM"/>
</dbReference>
<feature type="domain" description="RCK N-terminal" evidence="14">
    <location>
        <begin position="403"/>
        <end position="519"/>
    </location>
</feature>
<keyword evidence="10 13" id="KW-1133">Transmembrane helix</keyword>
<keyword evidence="9" id="KW-0630">Potassium</keyword>
<dbReference type="PROSITE" id="PS51201">
    <property type="entry name" value="RCK_N"/>
    <property type="match status" value="1"/>
</dbReference>
<dbReference type="GO" id="GO:0015297">
    <property type="term" value="F:antiporter activity"/>
    <property type="evidence" value="ECO:0007669"/>
    <property type="project" value="UniProtKB-KW"/>
</dbReference>
<proteinExistence type="inferred from homology"/>
<dbReference type="AlphaFoldDB" id="A0A3D9HQ03"/>
<evidence type="ECO:0000256" key="11">
    <source>
        <dbReference type="ARBA" id="ARBA00023065"/>
    </source>
</evidence>
<dbReference type="Gene3D" id="1.20.1530.20">
    <property type="match status" value="1"/>
</dbReference>
<dbReference type="GO" id="GO:0005886">
    <property type="term" value="C:plasma membrane"/>
    <property type="evidence" value="ECO:0007669"/>
    <property type="project" value="UniProtKB-SubCell"/>
</dbReference>
<evidence type="ECO:0000256" key="10">
    <source>
        <dbReference type="ARBA" id="ARBA00022989"/>
    </source>
</evidence>
<keyword evidence="12 13" id="KW-0472">Membrane</keyword>
<accession>A0A3D9HQ03</accession>
<dbReference type="GO" id="GO:0008324">
    <property type="term" value="F:monoatomic cation transmembrane transporter activity"/>
    <property type="evidence" value="ECO:0007669"/>
    <property type="project" value="InterPro"/>
</dbReference>
<gene>
    <name evidence="15" type="ORF">DFP90_103353</name>
</gene>
<feature type="transmembrane region" description="Helical" evidence="13">
    <location>
        <begin position="32"/>
        <end position="50"/>
    </location>
</feature>
<feature type="transmembrane region" description="Helical" evidence="13">
    <location>
        <begin position="112"/>
        <end position="132"/>
    </location>
</feature>
<evidence type="ECO:0000259" key="14">
    <source>
        <dbReference type="PROSITE" id="PS51201"/>
    </source>
</evidence>
<evidence type="ECO:0000256" key="5">
    <source>
        <dbReference type="ARBA" id="ARBA00022475"/>
    </source>
</evidence>
<evidence type="ECO:0000256" key="6">
    <source>
        <dbReference type="ARBA" id="ARBA00022519"/>
    </source>
</evidence>
<evidence type="ECO:0000256" key="2">
    <source>
        <dbReference type="ARBA" id="ARBA00005551"/>
    </source>
</evidence>
<name>A0A3D9HQ03_9PROT</name>
<keyword evidence="5" id="KW-1003">Cell membrane</keyword>
<dbReference type="Pfam" id="PF02254">
    <property type="entry name" value="TrkA_N"/>
    <property type="match status" value="1"/>
</dbReference>
<feature type="transmembrane region" description="Helical" evidence="13">
    <location>
        <begin position="299"/>
        <end position="318"/>
    </location>
</feature>
<feature type="transmembrane region" description="Helical" evidence="13">
    <location>
        <begin position="330"/>
        <end position="349"/>
    </location>
</feature>
<dbReference type="InterPro" id="IPR004771">
    <property type="entry name" value="K/H_exchanger"/>
</dbReference>